<reference evidence="3 5" key="3">
    <citation type="submission" date="2017-09" db="EMBL/GenBank/DDBJ databases">
        <title>Streptomyces genome completion.</title>
        <authorList>
            <person name="Lee N."/>
            <person name="Cho B.-K."/>
        </authorList>
    </citation>
    <scope>NUCLEOTIDE SEQUENCE [LARGE SCALE GENOMIC DNA]</scope>
    <source>
        <strain evidence="3 5">ATCC 14899</strain>
    </source>
</reference>
<dbReference type="GO" id="GO:0006950">
    <property type="term" value="P:response to stress"/>
    <property type="evidence" value="ECO:0007669"/>
    <property type="project" value="TreeGrafter"/>
</dbReference>
<dbReference type="OrthoDB" id="4547383at2"/>
<evidence type="ECO:0000313" key="2">
    <source>
        <dbReference type="EMBL" id="AJE43358.1"/>
    </source>
</evidence>
<feature type="domain" description="HTH marR-type" evidence="1">
    <location>
        <begin position="16"/>
        <end position="153"/>
    </location>
</feature>
<dbReference type="Gene3D" id="1.10.10.10">
    <property type="entry name" value="Winged helix-like DNA-binding domain superfamily/Winged helix DNA-binding domain"/>
    <property type="match status" value="1"/>
</dbReference>
<accession>A0A0B5DI30</accession>
<reference evidence="2 4" key="2">
    <citation type="journal article" date="2016" name="Appl. Microbiol. Biotechnol.">
        <title>Exploiting the genome sequence of Streptomyces nodosus for enhanced antibiotic production.</title>
        <authorList>
            <person name="Sweeney P."/>
            <person name="Murphy C.D."/>
            <person name="Caffrey P."/>
        </authorList>
    </citation>
    <scope>NUCLEOTIDE SEQUENCE [LARGE SCALE GENOMIC DNA]</scope>
    <source>
        <strain evidence="2 4">ATCC 14899</strain>
    </source>
</reference>
<dbReference type="InterPro" id="IPR039422">
    <property type="entry name" value="MarR/SlyA-like"/>
</dbReference>
<evidence type="ECO:0000313" key="3">
    <source>
        <dbReference type="EMBL" id="QEV41854.1"/>
    </source>
</evidence>
<dbReference type="Pfam" id="PF12802">
    <property type="entry name" value="MarR_2"/>
    <property type="match status" value="1"/>
</dbReference>
<dbReference type="KEGG" id="snq:CP978_27780"/>
<dbReference type="SMART" id="SM00347">
    <property type="entry name" value="HTH_MARR"/>
    <property type="match status" value="1"/>
</dbReference>
<dbReference type="PANTHER" id="PTHR33164:SF94">
    <property type="entry name" value="TRANSCRIPTIONAL REGULATORY PROTEIN-RELATED"/>
    <property type="match status" value="1"/>
</dbReference>
<dbReference type="InterPro" id="IPR000835">
    <property type="entry name" value="HTH_MarR-typ"/>
</dbReference>
<dbReference type="PANTHER" id="PTHR33164">
    <property type="entry name" value="TRANSCRIPTIONAL REGULATOR, MARR FAMILY"/>
    <property type="match status" value="1"/>
</dbReference>
<name>A0A0B5DI30_9ACTN</name>
<dbReference type="RefSeq" id="WP_043445273.1">
    <property type="nucleotide sequence ID" value="NZ_CP009313.1"/>
</dbReference>
<dbReference type="AlphaFoldDB" id="A0A0B5DI30"/>
<dbReference type="EMBL" id="CP009313">
    <property type="protein sequence ID" value="AJE43358.1"/>
    <property type="molecule type" value="Genomic_DNA"/>
</dbReference>
<evidence type="ECO:0000313" key="4">
    <source>
        <dbReference type="Proteomes" id="UP000031526"/>
    </source>
</evidence>
<organism evidence="2 4">
    <name type="scientific">Streptomyces nodosus</name>
    <dbReference type="NCBI Taxonomy" id="40318"/>
    <lineage>
        <taxon>Bacteria</taxon>
        <taxon>Bacillati</taxon>
        <taxon>Actinomycetota</taxon>
        <taxon>Actinomycetes</taxon>
        <taxon>Kitasatosporales</taxon>
        <taxon>Streptomycetaceae</taxon>
        <taxon>Streptomyces</taxon>
    </lineage>
</organism>
<evidence type="ECO:0000259" key="1">
    <source>
        <dbReference type="PROSITE" id="PS50995"/>
    </source>
</evidence>
<reference evidence="4" key="1">
    <citation type="submission" date="2014-09" db="EMBL/GenBank/DDBJ databases">
        <title>Sequence of the Streptomyces nodosus genome.</title>
        <authorList>
            <person name="Sweeney P."/>
            <person name="Stephens N."/>
            <person name="Murphy C."/>
            <person name="Caffrey P."/>
        </authorList>
    </citation>
    <scope>NUCLEOTIDE SEQUENCE [LARGE SCALE GENOMIC DNA]</scope>
    <source>
        <strain evidence="4">ATCC 14899</strain>
    </source>
</reference>
<dbReference type="EMBL" id="CP023747">
    <property type="protein sequence ID" value="QEV41854.1"/>
    <property type="molecule type" value="Genomic_DNA"/>
</dbReference>
<dbReference type="PROSITE" id="PS50995">
    <property type="entry name" value="HTH_MARR_2"/>
    <property type="match status" value="1"/>
</dbReference>
<dbReference type="GO" id="GO:0003700">
    <property type="term" value="F:DNA-binding transcription factor activity"/>
    <property type="evidence" value="ECO:0007669"/>
    <property type="project" value="InterPro"/>
</dbReference>
<gene>
    <name evidence="3" type="ORF">CP978_27780</name>
    <name evidence="2" type="ORF">SNOD_27495</name>
</gene>
<proteinExistence type="predicted"/>
<sequence length="163" mass="17931">MSTDPEPAEDAGAPDVDEAIRAILLLMPRVVARTKRTPPPPGLRSFNLAPRHLSLMGYLVFDGPLGVNELARRLEVAPTTVSLMVGDLTRQGVLERREDPSDRRRAIIAIASEQQDAVEDWLAAGAVAWRAAFERLTPRERGLFLDTLRVYESTMAAARGEDS</sequence>
<dbReference type="InterPro" id="IPR036390">
    <property type="entry name" value="WH_DNA-bd_sf"/>
</dbReference>
<dbReference type="InterPro" id="IPR036388">
    <property type="entry name" value="WH-like_DNA-bd_sf"/>
</dbReference>
<dbReference type="STRING" id="40318.SNOD_27495"/>
<keyword evidence="4" id="KW-1185">Reference proteome</keyword>
<dbReference type="Proteomes" id="UP000031526">
    <property type="component" value="Chromosome"/>
</dbReference>
<protein>
    <submittedName>
        <fullName evidence="2">MarR family transcriptional regulator</fullName>
    </submittedName>
</protein>
<dbReference type="SUPFAM" id="SSF46785">
    <property type="entry name" value="Winged helix' DNA-binding domain"/>
    <property type="match status" value="1"/>
</dbReference>
<evidence type="ECO:0000313" key="5">
    <source>
        <dbReference type="Proteomes" id="UP000325763"/>
    </source>
</evidence>
<dbReference type="HOGENOM" id="CLU_136758_0_0_11"/>
<dbReference type="Proteomes" id="UP000325763">
    <property type="component" value="Chromosome"/>
</dbReference>